<organism evidence="3">
    <name type="scientific">Aquifex aeolicus</name>
    <dbReference type="NCBI Taxonomy" id="63363"/>
    <lineage>
        <taxon>Bacteria</taxon>
        <taxon>Pseudomonadati</taxon>
        <taxon>Aquificota</taxon>
        <taxon>Aquificia</taxon>
        <taxon>Aquificales</taxon>
        <taxon>Aquificaceae</taxon>
        <taxon>Aquifex</taxon>
    </lineage>
</organism>
<dbReference type="PANTHER" id="PTHR45753:SF3">
    <property type="entry name" value="ORNITHINE TRANSCARBAMYLASE, MITOCHONDRIAL"/>
    <property type="match status" value="1"/>
</dbReference>
<evidence type="ECO:0000259" key="2">
    <source>
        <dbReference type="Pfam" id="PF00185"/>
    </source>
</evidence>
<feature type="non-terminal residue" evidence="3">
    <location>
        <position position="1"/>
    </location>
</feature>
<accession>A0A7C5Q2D0</accession>
<sequence length="108" mass="12442">GFTGGSIYLTTNPVEAVKDADVVYTDVWFSMGDERDEEKRSALRSFQVNEELLSHAKDSVLVMHCLPARKGEEITEEVFERFADFIFTQAENRLHTQKVLLEFLLTQR</sequence>
<dbReference type="InterPro" id="IPR036901">
    <property type="entry name" value="Asp/Orn_carbamoylTrfase_sf"/>
</dbReference>
<comment type="caution">
    <text evidence="3">The sequence shown here is derived from an EMBL/GenBank/DDBJ whole genome shotgun (WGS) entry which is preliminary data.</text>
</comment>
<proteinExistence type="predicted"/>
<evidence type="ECO:0000256" key="1">
    <source>
        <dbReference type="ARBA" id="ARBA00022679"/>
    </source>
</evidence>
<name>A0A7C5Q2D0_AQUAO</name>
<dbReference type="GO" id="GO:0042450">
    <property type="term" value="P:L-arginine biosynthetic process via ornithine"/>
    <property type="evidence" value="ECO:0007669"/>
    <property type="project" value="TreeGrafter"/>
</dbReference>
<feature type="domain" description="Aspartate/ornithine carbamoyltransferase Asp/Orn-binding" evidence="2">
    <location>
        <begin position="3"/>
        <end position="103"/>
    </location>
</feature>
<gene>
    <name evidence="3" type="ORF">ENJ61_05430</name>
</gene>
<dbReference type="Gene3D" id="3.40.50.1370">
    <property type="entry name" value="Aspartate/ornithine carbamoyltransferase"/>
    <property type="match status" value="1"/>
</dbReference>
<dbReference type="EMBL" id="DRNB01000196">
    <property type="protein sequence ID" value="HHJ64334.1"/>
    <property type="molecule type" value="Genomic_DNA"/>
</dbReference>
<dbReference type="InterPro" id="IPR006131">
    <property type="entry name" value="Asp_carbamoyltransf_Asp/Orn-bd"/>
</dbReference>
<protein>
    <submittedName>
        <fullName evidence="3">Ornithine carbamoyltransferase</fullName>
    </submittedName>
</protein>
<dbReference type="Pfam" id="PF00185">
    <property type="entry name" value="OTCace"/>
    <property type="match status" value="1"/>
</dbReference>
<dbReference type="GO" id="GO:0019240">
    <property type="term" value="P:citrulline biosynthetic process"/>
    <property type="evidence" value="ECO:0007669"/>
    <property type="project" value="TreeGrafter"/>
</dbReference>
<evidence type="ECO:0000313" key="3">
    <source>
        <dbReference type="EMBL" id="HHJ64334.1"/>
    </source>
</evidence>
<dbReference type="Proteomes" id="UP000885792">
    <property type="component" value="Unassembled WGS sequence"/>
</dbReference>
<dbReference type="GO" id="GO:0016597">
    <property type="term" value="F:amino acid binding"/>
    <property type="evidence" value="ECO:0007669"/>
    <property type="project" value="InterPro"/>
</dbReference>
<dbReference type="AlphaFoldDB" id="A0A7C5Q2D0"/>
<keyword evidence="1" id="KW-0808">Transferase</keyword>
<dbReference type="GO" id="GO:0004585">
    <property type="term" value="F:ornithine carbamoyltransferase activity"/>
    <property type="evidence" value="ECO:0007669"/>
    <property type="project" value="TreeGrafter"/>
</dbReference>
<dbReference type="PANTHER" id="PTHR45753">
    <property type="entry name" value="ORNITHINE CARBAMOYLTRANSFERASE, MITOCHONDRIAL"/>
    <property type="match status" value="1"/>
</dbReference>
<dbReference type="SUPFAM" id="SSF53671">
    <property type="entry name" value="Aspartate/ornithine carbamoyltransferase"/>
    <property type="match status" value="1"/>
</dbReference>
<reference evidence="3" key="1">
    <citation type="journal article" date="2020" name="mSystems">
        <title>Genome- and Community-Level Interaction Insights into Carbon Utilization and Element Cycling Functions of Hydrothermarchaeota in Hydrothermal Sediment.</title>
        <authorList>
            <person name="Zhou Z."/>
            <person name="Liu Y."/>
            <person name="Xu W."/>
            <person name="Pan J."/>
            <person name="Luo Z.H."/>
            <person name="Li M."/>
        </authorList>
    </citation>
    <scope>NUCLEOTIDE SEQUENCE [LARGE SCALE GENOMIC DNA]</scope>
    <source>
        <strain evidence="3">HyVt-501</strain>
    </source>
</reference>